<gene>
    <name evidence="9" type="ORF">ACFSJ0_02715</name>
</gene>
<keyword evidence="10" id="KW-1185">Reference proteome</keyword>
<comment type="caution">
    <text evidence="9">The sequence shown here is derived from an EMBL/GenBank/DDBJ whole genome shotgun (WGS) entry which is preliminary data.</text>
</comment>
<dbReference type="PANTHER" id="PTHR33406:SF11">
    <property type="entry name" value="MEMBRANE PROTEIN SCO6666-RELATED"/>
    <property type="match status" value="1"/>
</dbReference>
<dbReference type="Pfam" id="PF03176">
    <property type="entry name" value="MMPL"/>
    <property type="match status" value="2"/>
</dbReference>
<feature type="transmembrane region" description="Helical" evidence="7">
    <location>
        <begin position="397"/>
        <end position="415"/>
    </location>
</feature>
<organism evidence="9 10">
    <name type="scientific">Nonomuraea guangzhouensis</name>
    <dbReference type="NCBI Taxonomy" id="1291555"/>
    <lineage>
        <taxon>Bacteria</taxon>
        <taxon>Bacillati</taxon>
        <taxon>Actinomycetota</taxon>
        <taxon>Actinomycetes</taxon>
        <taxon>Streptosporangiales</taxon>
        <taxon>Streptosporangiaceae</taxon>
        <taxon>Nonomuraea</taxon>
    </lineage>
</organism>
<dbReference type="PANTHER" id="PTHR33406">
    <property type="entry name" value="MEMBRANE PROTEIN MJ1562-RELATED"/>
    <property type="match status" value="1"/>
</dbReference>
<comment type="subcellular location">
    <subcellularLocation>
        <location evidence="1">Cell membrane</location>
        <topology evidence="1">Multi-pass membrane protein</topology>
    </subcellularLocation>
</comment>
<dbReference type="Proteomes" id="UP001597097">
    <property type="component" value="Unassembled WGS sequence"/>
</dbReference>
<dbReference type="InterPro" id="IPR050545">
    <property type="entry name" value="Mycobact_MmpL"/>
</dbReference>
<feature type="domain" description="SSD" evidence="8">
    <location>
        <begin position="555"/>
        <end position="723"/>
    </location>
</feature>
<evidence type="ECO:0000256" key="3">
    <source>
        <dbReference type="ARBA" id="ARBA00022475"/>
    </source>
</evidence>
<protein>
    <submittedName>
        <fullName evidence="9">MMPL family transporter</fullName>
    </submittedName>
</protein>
<sequence length="741" mass="77824">MKTEVMAQAGTRATGPPLRRLGFLLVRRRRLVLSLALVAFVIAGALAAGAVPRLSLSRFDAPGSESDRAQAELAERFRTGSPDLVFLLTAKAGTVDDPANATAGQELTARVARSGGVAEAASYWSRGRPATLRSADGRQALIVVRVPGDADHVRTRVLPELVPRITGEGEPFEVRAGDESFEVGAGNGPFEVRAGGGEEVFRQAVPLARQDFVRAELVIFPLAFVLLWLYLRRTLAALVPILAGVFAMVIGLALLRGILIFADISTFALNLTLAMGLGLGIDYCLFVISRFREEVRRGAGRAEAVAGAVEHAGRTVIFSGLTVAASLAVLFALPFGFLRSFAYAGIAVVAGGLGVAVLVLPAVLASAGGAMLPRRERAERPGGFWHGLATRVMRRPLIFGGVATVLLLVLASPFLSLRFGAADDRILPAEAPARQVQEMIRQGFPAEETDAIQIVSRGAATDVTGYAVRLSRLPGVAQVDSAAGSFAGGTRTGDGDPARFAGGAGTWLSVVPSAASLSGDPVELVTAVRAVDAPFEVLVGGYPAELADYRASVVDRLPLVIALMLGVTYALLLFMTRSLILPLKATVLNVLSLGVMFGAIVWIFQQGHLSGLLGFTPTGTLDASIPVLMLCVAYGLSMDYEVFLLSRIKEEYDRTGDTNEAVAAGLRRGAPLITAAGGILALSFAAYATAQVAFVQMLGVGMAVAVLVDATVIRAVLVPSLMRLAGPLNWWPRGRGSTPAR</sequence>
<evidence type="ECO:0000256" key="7">
    <source>
        <dbReference type="SAM" id="Phobius"/>
    </source>
</evidence>
<reference evidence="10" key="1">
    <citation type="journal article" date="2019" name="Int. J. Syst. Evol. Microbiol.">
        <title>The Global Catalogue of Microorganisms (GCM) 10K type strain sequencing project: providing services to taxonomists for standard genome sequencing and annotation.</title>
        <authorList>
            <consortium name="The Broad Institute Genomics Platform"/>
            <consortium name="The Broad Institute Genome Sequencing Center for Infectious Disease"/>
            <person name="Wu L."/>
            <person name="Ma J."/>
        </authorList>
    </citation>
    <scope>NUCLEOTIDE SEQUENCE [LARGE SCALE GENOMIC DNA]</scope>
    <source>
        <strain evidence="10">CGMCC 1.15399</strain>
    </source>
</reference>
<evidence type="ECO:0000256" key="6">
    <source>
        <dbReference type="ARBA" id="ARBA00023136"/>
    </source>
</evidence>
<evidence type="ECO:0000313" key="9">
    <source>
        <dbReference type="EMBL" id="MFD1535928.1"/>
    </source>
</evidence>
<dbReference type="Gene3D" id="1.20.1640.10">
    <property type="entry name" value="Multidrug efflux transporter AcrB transmembrane domain"/>
    <property type="match status" value="2"/>
</dbReference>
<feature type="transmembrane region" description="Helical" evidence="7">
    <location>
        <begin position="587"/>
        <end position="605"/>
    </location>
</feature>
<keyword evidence="3" id="KW-1003">Cell membrane</keyword>
<feature type="transmembrane region" description="Helical" evidence="7">
    <location>
        <begin position="267"/>
        <end position="288"/>
    </location>
</feature>
<feature type="transmembrane region" description="Helical" evidence="7">
    <location>
        <begin position="238"/>
        <end position="261"/>
    </location>
</feature>
<feature type="transmembrane region" description="Helical" evidence="7">
    <location>
        <begin position="694"/>
        <end position="717"/>
    </location>
</feature>
<evidence type="ECO:0000256" key="4">
    <source>
        <dbReference type="ARBA" id="ARBA00022692"/>
    </source>
</evidence>
<dbReference type="PROSITE" id="PS50156">
    <property type="entry name" value="SSD"/>
    <property type="match status" value="1"/>
</dbReference>
<evidence type="ECO:0000256" key="2">
    <source>
        <dbReference type="ARBA" id="ARBA00010157"/>
    </source>
</evidence>
<dbReference type="RefSeq" id="WP_246652087.1">
    <property type="nucleotide sequence ID" value="NZ_JAHKRM010000015.1"/>
</dbReference>
<feature type="transmembrane region" description="Helical" evidence="7">
    <location>
        <begin position="316"/>
        <end position="335"/>
    </location>
</feature>
<feature type="transmembrane region" description="Helical" evidence="7">
    <location>
        <begin position="669"/>
        <end position="688"/>
    </location>
</feature>
<feature type="transmembrane region" description="Helical" evidence="7">
    <location>
        <begin position="557"/>
        <end position="575"/>
    </location>
</feature>
<dbReference type="SUPFAM" id="SSF82866">
    <property type="entry name" value="Multidrug efflux transporter AcrB transmembrane domain"/>
    <property type="match status" value="2"/>
</dbReference>
<accession>A0ABW4FZP1</accession>
<dbReference type="InterPro" id="IPR000731">
    <property type="entry name" value="SSD"/>
</dbReference>
<evidence type="ECO:0000256" key="5">
    <source>
        <dbReference type="ARBA" id="ARBA00022989"/>
    </source>
</evidence>
<evidence type="ECO:0000256" key="1">
    <source>
        <dbReference type="ARBA" id="ARBA00004651"/>
    </source>
</evidence>
<keyword evidence="4 7" id="KW-0812">Transmembrane</keyword>
<evidence type="ECO:0000259" key="8">
    <source>
        <dbReference type="PROSITE" id="PS50156"/>
    </source>
</evidence>
<keyword evidence="6 7" id="KW-0472">Membrane</keyword>
<dbReference type="EMBL" id="JBHUCM010000004">
    <property type="protein sequence ID" value="MFD1535928.1"/>
    <property type="molecule type" value="Genomic_DNA"/>
</dbReference>
<proteinExistence type="inferred from homology"/>
<feature type="transmembrane region" description="Helical" evidence="7">
    <location>
        <begin position="212"/>
        <end position="231"/>
    </location>
</feature>
<feature type="transmembrane region" description="Helical" evidence="7">
    <location>
        <begin position="341"/>
        <end position="367"/>
    </location>
</feature>
<dbReference type="InterPro" id="IPR004869">
    <property type="entry name" value="MMPL_dom"/>
</dbReference>
<comment type="similarity">
    <text evidence="2">Belongs to the resistance-nodulation-cell division (RND) (TC 2.A.6) family. MmpL subfamily.</text>
</comment>
<feature type="transmembrane region" description="Helical" evidence="7">
    <location>
        <begin position="625"/>
        <end position="648"/>
    </location>
</feature>
<name>A0ABW4FZP1_9ACTN</name>
<evidence type="ECO:0000313" key="10">
    <source>
        <dbReference type="Proteomes" id="UP001597097"/>
    </source>
</evidence>
<keyword evidence="5 7" id="KW-1133">Transmembrane helix</keyword>